<proteinExistence type="predicted"/>
<evidence type="ECO:0000313" key="5">
    <source>
        <dbReference type="EMBL" id="OEE63020.1"/>
    </source>
</evidence>
<dbReference type="Pfam" id="PF21959">
    <property type="entry name" value="DUF6923"/>
    <property type="match status" value="1"/>
</dbReference>
<sequence length="712" mass="78045">MRKYLSLLSLAVFFSLEAHADVPFDTCPSQAFLFQSSPSKLYGVNLATGGYSELAATTGLNTHINAVGFNDTDRYIYGFDYDNVNVIRIGKNYAGEQLSVSGLPEGQRFISGDVHDNVYYLHQRALGLFKIDLSPLLTDSSSILIAEAIESNLGTLRASDVAINPIDGKLYAVDNPSYDLYQVDLSTGNAEVVTNMSTDIGVPSGGFGAIYFDVNGNLYLSRNTDGKIFRVDLSDEDEIASGDVAIEHFADGPASAQNDGARCANAPIVDEDSTIDFGDAPDSYLTLLASNGPRHEINTGYYLGAIAPDSEGDGFISPLDDNKAGFADEDGVGFVTTLEAGNTAIVSVQASTTGYLSAWIDWNQDGDFEDLNEKIISDNLLSAGTNALSIAVPVDAVIGSTWSRFRFAETSGLNFYGGATTGEVEDHPITVMEDGSSLRYYPSSSGYATVAYEDNWPKEGDYDMNDVVIRFRVTETLDENDKITRVLIQGYLAAYGAGYHNGFAFRLGGLSRTDINAATTLTHNAVVQEHNGLELDANEAIFIVSDDLKQKLPSGCMYYRTAQHCHEAISFEFEIDVYFDESVDTRSLMSMPYDPFVFATPGAYVRDGLWYNPGRGLEIHLADQEPTEKFDTYWYGWWSDSSDPGSDRYFKTSSNHPWALLITDEWSWPREHVDLVDAYAEFAGYAESAGNNNVNWYLLEKATTDKTFAPED</sequence>
<evidence type="ECO:0000313" key="6">
    <source>
        <dbReference type="Proteomes" id="UP000095039"/>
    </source>
</evidence>
<dbReference type="InterPro" id="IPR031025">
    <property type="entry name" value="LruC_dom"/>
</dbReference>
<dbReference type="Pfam" id="PF20009">
    <property type="entry name" value="GEVED"/>
    <property type="match status" value="1"/>
</dbReference>
<dbReference type="RefSeq" id="WP_016958725.1">
    <property type="nucleotide sequence ID" value="NZ_AJWN02000032.1"/>
</dbReference>
<feature type="signal peptide" evidence="1">
    <location>
        <begin position="1"/>
        <end position="20"/>
    </location>
</feature>
<feature type="chain" id="PRO_5009172718" evidence="1">
    <location>
        <begin position="21"/>
        <end position="712"/>
    </location>
</feature>
<dbReference type="InterPro" id="IPR054215">
    <property type="entry name" value="DUF6923"/>
</dbReference>
<dbReference type="AlphaFoldDB" id="A0A1E5CBY9"/>
<name>A0A1E5CBY9_9GAMM</name>
<comment type="caution">
    <text evidence="5">The sequence shown here is derived from an EMBL/GenBank/DDBJ whole genome shotgun (WGS) entry which is preliminary data.</text>
</comment>
<dbReference type="EMBL" id="AJWN02000032">
    <property type="protein sequence ID" value="OEE63020.1"/>
    <property type="molecule type" value="Genomic_DNA"/>
</dbReference>
<dbReference type="InterPro" id="IPR032295">
    <property type="entry name" value="DUF4842"/>
</dbReference>
<evidence type="ECO:0000256" key="1">
    <source>
        <dbReference type="SAM" id="SignalP"/>
    </source>
</evidence>
<dbReference type="Pfam" id="PF16130">
    <property type="entry name" value="DUF4842"/>
    <property type="match status" value="1"/>
</dbReference>
<feature type="domain" description="DUF4842" evidence="2">
    <location>
        <begin position="481"/>
        <end position="697"/>
    </location>
</feature>
<keyword evidence="1" id="KW-0732">Signal</keyword>
<dbReference type="InterPro" id="IPR011042">
    <property type="entry name" value="6-blade_b-propeller_TolB-like"/>
</dbReference>
<dbReference type="NCBIfam" id="TIGR04456">
    <property type="entry name" value="LruC_dom"/>
    <property type="match status" value="1"/>
</dbReference>
<accession>A0A1E5CBY9</accession>
<protein>
    <submittedName>
        <fullName evidence="5">LruC domain-containing protein</fullName>
    </submittedName>
</protein>
<dbReference type="InterPro" id="IPR045474">
    <property type="entry name" value="GEVED"/>
</dbReference>
<feature type="domain" description="DUF6923" evidence="4">
    <location>
        <begin position="35"/>
        <end position="264"/>
    </location>
</feature>
<keyword evidence="6" id="KW-1185">Reference proteome</keyword>
<feature type="domain" description="GEVED" evidence="3">
    <location>
        <begin position="355"/>
        <end position="430"/>
    </location>
</feature>
<evidence type="ECO:0000259" key="2">
    <source>
        <dbReference type="Pfam" id="PF16130"/>
    </source>
</evidence>
<evidence type="ECO:0000259" key="4">
    <source>
        <dbReference type="Pfam" id="PF21959"/>
    </source>
</evidence>
<reference evidence="5 6" key="1">
    <citation type="journal article" date="2012" name="Science">
        <title>Ecological populations of bacteria act as socially cohesive units of antibiotic production and resistance.</title>
        <authorList>
            <person name="Cordero O.X."/>
            <person name="Wildschutte H."/>
            <person name="Kirkup B."/>
            <person name="Proehl S."/>
            <person name="Ngo L."/>
            <person name="Hussain F."/>
            <person name="Le Roux F."/>
            <person name="Mincer T."/>
            <person name="Polz M.F."/>
        </authorList>
    </citation>
    <scope>NUCLEOTIDE SEQUENCE [LARGE SCALE GENOMIC DNA]</scope>
    <source>
        <strain evidence="5 6">FF-454</strain>
    </source>
</reference>
<gene>
    <name evidence="5" type="ORF">A1OK_20775</name>
</gene>
<dbReference type="SUPFAM" id="SSF75011">
    <property type="entry name" value="3-carboxy-cis,cis-mucoante lactonizing enzyme"/>
    <property type="match status" value="1"/>
</dbReference>
<dbReference type="Gene3D" id="2.120.10.30">
    <property type="entry name" value="TolB, C-terminal domain"/>
    <property type="match status" value="1"/>
</dbReference>
<dbReference type="Proteomes" id="UP000095039">
    <property type="component" value="Unassembled WGS sequence"/>
</dbReference>
<evidence type="ECO:0000259" key="3">
    <source>
        <dbReference type="Pfam" id="PF20009"/>
    </source>
</evidence>
<organism evidence="5 6">
    <name type="scientific">Enterovibrio norvegicus FF-454</name>
    <dbReference type="NCBI Taxonomy" id="1185651"/>
    <lineage>
        <taxon>Bacteria</taxon>
        <taxon>Pseudomonadati</taxon>
        <taxon>Pseudomonadota</taxon>
        <taxon>Gammaproteobacteria</taxon>
        <taxon>Vibrionales</taxon>
        <taxon>Vibrionaceae</taxon>
        <taxon>Enterovibrio</taxon>
    </lineage>
</organism>